<keyword evidence="4 6" id="KW-0067">ATP-binding</keyword>
<dbReference type="SUPFAM" id="SSF52540">
    <property type="entry name" value="P-loop containing nucleoside triphosphate hydrolases"/>
    <property type="match status" value="1"/>
</dbReference>
<dbReference type="Gene3D" id="3.40.50.300">
    <property type="entry name" value="P-loop containing nucleotide triphosphate hydrolases"/>
    <property type="match status" value="2"/>
</dbReference>
<dbReference type="Pfam" id="PF00580">
    <property type="entry name" value="UvrD-helicase"/>
    <property type="match status" value="1"/>
</dbReference>
<dbReference type="InterPro" id="IPR000212">
    <property type="entry name" value="DNA_helicase_UvrD/REP"/>
</dbReference>
<keyword evidence="9" id="KW-1185">Reference proteome</keyword>
<feature type="domain" description="UvrD-like helicase ATP-binding" evidence="7">
    <location>
        <begin position="1"/>
        <end position="289"/>
    </location>
</feature>
<name>A0ABT0WGU3_9BACI</name>
<accession>A0ABT0WGU3</accession>
<evidence type="ECO:0000256" key="1">
    <source>
        <dbReference type="ARBA" id="ARBA00022741"/>
    </source>
</evidence>
<evidence type="ECO:0000256" key="2">
    <source>
        <dbReference type="ARBA" id="ARBA00022801"/>
    </source>
</evidence>
<protein>
    <submittedName>
        <fullName evidence="8">UvrD-helicase domain-containing protein</fullName>
    </submittedName>
</protein>
<evidence type="ECO:0000256" key="3">
    <source>
        <dbReference type="ARBA" id="ARBA00022806"/>
    </source>
</evidence>
<dbReference type="InterPro" id="IPR013986">
    <property type="entry name" value="DExx_box_DNA_helicase_dom_sf"/>
</dbReference>
<evidence type="ECO:0000256" key="6">
    <source>
        <dbReference type="PROSITE-ProRule" id="PRU00560"/>
    </source>
</evidence>
<sequence>MKLFETKTIVAYPGAGKTTALAAKIILLLRYLITIGSREGVCIITHTNVAVNEINNALQKAGVGNVNHPHFIGTIHEFFNRFCVIPFFKTKLKHSNLFIDNQHSGDIEFYESFLAQRHSWMSESVRTAIAKRICKSGLFFNSSQGTLDLENSSEWSLEKFEKHKAKMLAAKIARKEQGFLQHDDTFLFSQLFLLNSRCKNILKNRFKYIFIDEFQDTPPIGAELLRDVFDSEYNVFQMIGDPYQTITYGQPMPVTKKEQTFYMNLTNRFGNEVAQPLNTVMPNANIQTSKDKKSFAPVILLYDEETEIYPAYKSIIKEYEEQESVFKKSDKKDKVLVLAKKWVPILKDGLVYKDKKPKKIETNNIRLKRLITDFIVKRIANNRGNSTEVKKWIDKQGNNIELNTILLTFLKNRNNNEIKQKLVGFINEIFEKKGISKINTKNQLFSEIEKILSFTFNIEEIAEDIDDNIFTIHAVKGETLRSVLVVDFEDKHLTNILLYRYGKCEQRDYLYTHHNLLYVAMSRVTHLFIFAMNKNDWNDKLRDKLQQSWTIKEVDSIRNKEAVLLS</sequence>
<reference evidence="8 9" key="1">
    <citation type="submission" date="2022-06" db="EMBL/GenBank/DDBJ databases">
        <authorList>
            <person name="Jeon C.O."/>
        </authorList>
    </citation>
    <scope>NUCLEOTIDE SEQUENCE [LARGE SCALE GENOMIC DNA]</scope>
    <source>
        <strain evidence="8 9">KCTC 13943</strain>
    </source>
</reference>
<evidence type="ECO:0000313" key="8">
    <source>
        <dbReference type="EMBL" id="MCM2534835.1"/>
    </source>
</evidence>
<keyword evidence="1 6" id="KW-0547">Nucleotide-binding</keyword>
<keyword evidence="3 6" id="KW-0347">Helicase</keyword>
<evidence type="ECO:0000259" key="7">
    <source>
        <dbReference type="PROSITE" id="PS51198"/>
    </source>
</evidence>
<dbReference type="Proteomes" id="UP001523262">
    <property type="component" value="Unassembled WGS sequence"/>
</dbReference>
<proteinExistence type="predicted"/>
<organism evidence="8 9">
    <name type="scientific">Neobacillus pocheonensis</name>
    <dbReference type="NCBI Taxonomy" id="363869"/>
    <lineage>
        <taxon>Bacteria</taxon>
        <taxon>Bacillati</taxon>
        <taxon>Bacillota</taxon>
        <taxon>Bacilli</taxon>
        <taxon>Bacillales</taxon>
        <taxon>Bacillaceae</taxon>
        <taxon>Neobacillus</taxon>
    </lineage>
</organism>
<gene>
    <name evidence="8" type="ORF">NDK43_23950</name>
</gene>
<evidence type="ECO:0000256" key="5">
    <source>
        <dbReference type="ARBA" id="ARBA00023125"/>
    </source>
</evidence>
<dbReference type="InterPro" id="IPR027417">
    <property type="entry name" value="P-loop_NTPase"/>
</dbReference>
<evidence type="ECO:0000256" key="4">
    <source>
        <dbReference type="ARBA" id="ARBA00022840"/>
    </source>
</evidence>
<dbReference type="EMBL" id="JAMQCR010000002">
    <property type="protein sequence ID" value="MCM2534835.1"/>
    <property type="molecule type" value="Genomic_DNA"/>
</dbReference>
<dbReference type="Gene3D" id="1.10.10.160">
    <property type="match status" value="1"/>
</dbReference>
<feature type="binding site" evidence="6">
    <location>
        <begin position="11"/>
        <end position="18"/>
    </location>
    <ligand>
        <name>ATP</name>
        <dbReference type="ChEBI" id="CHEBI:30616"/>
    </ligand>
</feature>
<keyword evidence="5" id="KW-0238">DNA-binding</keyword>
<comment type="caution">
    <text evidence="8">The sequence shown here is derived from an EMBL/GenBank/DDBJ whole genome shotgun (WGS) entry which is preliminary data.</text>
</comment>
<evidence type="ECO:0000313" key="9">
    <source>
        <dbReference type="Proteomes" id="UP001523262"/>
    </source>
</evidence>
<dbReference type="PANTHER" id="PTHR11070">
    <property type="entry name" value="UVRD / RECB / PCRA DNA HELICASE FAMILY MEMBER"/>
    <property type="match status" value="1"/>
</dbReference>
<dbReference type="InterPro" id="IPR014016">
    <property type="entry name" value="UvrD-like_ATP-bd"/>
</dbReference>
<dbReference type="PANTHER" id="PTHR11070:SF2">
    <property type="entry name" value="ATP-DEPENDENT DNA HELICASE SRS2"/>
    <property type="match status" value="1"/>
</dbReference>
<dbReference type="PROSITE" id="PS51198">
    <property type="entry name" value="UVRD_HELICASE_ATP_BIND"/>
    <property type="match status" value="1"/>
</dbReference>
<keyword evidence="2 6" id="KW-0378">Hydrolase</keyword>